<dbReference type="InterPro" id="IPR002213">
    <property type="entry name" value="UDP_glucos_trans"/>
</dbReference>
<dbReference type="PaxDb" id="3055-EDP07311"/>
<dbReference type="OrthoDB" id="547267at2759"/>
<keyword evidence="4" id="KW-1185">Reference proteome</keyword>
<evidence type="ECO:0000313" key="3">
    <source>
        <dbReference type="EMBL" id="PNW80564.1"/>
    </source>
</evidence>
<dbReference type="OMA" id="DMHGMMC"/>
<dbReference type="RefSeq" id="XP_042922565.1">
    <property type="nucleotide sequence ID" value="XM_043063997.1"/>
</dbReference>
<proteinExistence type="predicted"/>
<dbReference type="PANTHER" id="PTHR21015:SF22">
    <property type="entry name" value="GLYCOSYLTRANSFERASE"/>
    <property type="match status" value="1"/>
</dbReference>
<dbReference type="GO" id="GO:0008194">
    <property type="term" value="F:UDP-glycosyltransferase activity"/>
    <property type="evidence" value="ECO:0007669"/>
    <property type="project" value="InterPro"/>
</dbReference>
<dbReference type="Gramene" id="PNW80564">
    <property type="protein sequence ID" value="PNW80564"/>
    <property type="gene ID" value="CHLRE_07g322884v5"/>
</dbReference>
<dbReference type="Gene3D" id="3.40.50.2000">
    <property type="entry name" value="Glycogen Phosphorylase B"/>
    <property type="match status" value="2"/>
</dbReference>
<protein>
    <recommendedName>
        <fullName evidence="5">UDP-glycosyltransferases domain-containing protein</fullName>
    </recommendedName>
</protein>
<dbReference type="Pfam" id="PF00201">
    <property type="entry name" value="UDPGT"/>
    <property type="match status" value="1"/>
</dbReference>
<feature type="transmembrane region" description="Helical" evidence="2">
    <location>
        <begin position="517"/>
        <end position="544"/>
    </location>
</feature>
<dbReference type="SUPFAM" id="SSF53756">
    <property type="entry name" value="UDP-Glycosyltransferase/glycogen phosphorylase"/>
    <property type="match status" value="1"/>
</dbReference>
<evidence type="ECO:0000313" key="4">
    <source>
        <dbReference type="Proteomes" id="UP000006906"/>
    </source>
</evidence>
<dbReference type="InParanoid" id="A0A2K3DJ55"/>
<evidence type="ECO:0008006" key="5">
    <source>
        <dbReference type="Google" id="ProtNLM"/>
    </source>
</evidence>
<dbReference type="FunCoup" id="A0A2K3DJ55">
    <property type="interactions" value="336"/>
</dbReference>
<dbReference type="AlphaFoldDB" id="A0A2K3DJ55"/>
<evidence type="ECO:0000256" key="1">
    <source>
        <dbReference type="ARBA" id="ARBA00022679"/>
    </source>
</evidence>
<dbReference type="Proteomes" id="UP000006906">
    <property type="component" value="Chromosome 7"/>
</dbReference>
<accession>A0A2K3DJ55</accession>
<keyword evidence="2" id="KW-1133">Transmembrane helix</keyword>
<dbReference type="CDD" id="cd03784">
    <property type="entry name" value="GT1_Gtf-like"/>
    <property type="match status" value="1"/>
</dbReference>
<keyword evidence="1" id="KW-0808">Transferase</keyword>
<gene>
    <name evidence="3" type="ORF">CHLRE_07g322884v5</name>
</gene>
<evidence type="ECO:0000256" key="2">
    <source>
        <dbReference type="SAM" id="Phobius"/>
    </source>
</evidence>
<dbReference type="EMBL" id="CM008968">
    <property type="protein sequence ID" value="PNW80564.1"/>
    <property type="molecule type" value="Genomic_DNA"/>
</dbReference>
<dbReference type="GeneID" id="5726605"/>
<name>A0A2K3DJ55_CHLRE</name>
<dbReference type="GO" id="GO:0016757">
    <property type="term" value="F:glycosyltransferase activity"/>
    <property type="evidence" value="ECO:0000318"/>
    <property type="project" value="GO_Central"/>
</dbReference>
<dbReference type="STRING" id="3055.A0A2K3DJ55"/>
<dbReference type="PANTHER" id="PTHR21015">
    <property type="entry name" value="UDP-N-ACETYLGLUCOSAMINE--N-ACETYLMURAMYL-(PENTAPEPTIDE) PYROPHOSPHORYL-UNDECAPRENOL N-ACETYLGLUCOSAMINE TRANSFERASE 1"/>
    <property type="match status" value="1"/>
</dbReference>
<reference evidence="3 4" key="1">
    <citation type="journal article" date="2007" name="Science">
        <title>The Chlamydomonas genome reveals the evolution of key animal and plant functions.</title>
        <authorList>
            <person name="Merchant S.S."/>
            <person name="Prochnik S.E."/>
            <person name="Vallon O."/>
            <person name="Harris E.H."/>
            <person name="Karpowicz S.J."/>
            <person name="Witman G.B."/>
            <person name="Terry A."/>
            <person name="Salamov A."/>
            <person name="Fritz-Laylin L.K."/>
            <person name="Marechal-Drouard L."/>
            <person name="Marshall W.F."/>
            <person name="Qu L.H."/>
            <person name="Nelson D.R."/>
            <person name="Sanderfoot A.A."/>
            <person name="Spalding M.H."/>
            <person name="Kapitonov V.V."/>
            <person name="Ren Q."/>
            <person name="Ferris P."/>
            <person name="Lindquist E."/>
            <person name="Shapiro H."/>
            <person name="Lucas S.M."/>
            <person name="Grimwood J."/>
            <person name="Schmutz J."/>
            <person name="Cardol P."/>
            <person name="Cerutti H."/>
            <person name="Chanfreau G."/>
            <person name="Chen C.L."/>
            <person name="Cognat V."/>
            <person name="Croft M.T."/>
            <person name="Dent R."/>
            <person name="Dutcher S."/>
            <person name="Fernandez E."/>
            <person name="Fukuzawa H."/>
            <person name="Gonzalez-Ballester D."/>
            <person name="Gonzalez-Halphen D."/>
            <person name="Hallmann A."/>
            <person name="Hanikenne M."/>
            <person name="Hippler M."/>
            <person name="Inwood W."/>
            <person name="Jabbari K."/>
            <person name="Kalanon M."/>
            <person name="Kuras R."/>
            <person name="Lefebvre P.A."/>
            <person name="Lemaire S.D."/>
            <person name="Lobanov A.V."/>
            <person name="Lohr M."/>
            <person name="Manuell A."/>
            <person name="Meier I."/>
            <person name="Mets L."/>
            <person name="Mittag M."/>
            <person name="Mittelmeier T."/>
            <person name="Moroney J.V."/>
            <person name="Moseley J."/>
            <person name="Napoli C."/>
            <person name="Nedelcu A.M."/>
            <person name="Niyogi K."/>
            <person name="Novoselov S.V."/>
            <person name="Paulsen I.T."/>
            <person name="Pazour G."/>
            <person name="Purton S."/>
            <person name="Ral J.P."/>
            <person name="Riano-Pachon D.M."/>
            <person name="Riekhof W."/>
            <person name="Rymarquis L."/>
            <person name="Schroda M."/>
            <person name="Stern D."/>
            <person name="Umen J."/>
            <person name="Willows R."/>
            <person name="Wilson N."/>
            <person name="Zimmer S.L."/>
            <person name="Allmer J."/>
            <person name="Balk J."/>
            <person name="Bisova K."/>
            <person name="Chen C.J."/>
            <person name="Elias M."/>
            <person name="Gendler K."/>
            <person name="Hauser C."/>
            <person name="Lamb M.R."/>
            <person name="Ledford H."/>
            <person name="Long J.C."/>
            <person name="Minagawa J."/>
            <person name="Page M.D."/>
            <person name="Pan J."/>
            <person name="Pootakham W."/>
            <person name="Roje S."/>
            <person name="Rose A."/>
            <person name="Stahlberg E."/>
            <person name="Terauchi A.M."/>
            <person name="Yang P."/>
            <person name="Ball S."/>
            <person name="Bowler C."/>
            <person name="Dieckmann C.L."/>
            <person name="Gladyshev V.N."/>
            <person name="Green P."/>
            <person name="Jorgensen R."/>
            <person name="Mayfield S."/>
            <person name="Mueller-Roeber B."/>
            <person name="Rajamani S."/>
            <person name="Sayre R.T."/>
            <person name="Brokstein P."/>
            <person name="Dubchak I."/>
            <person name="Goodstein D."/>
            <person name="Hornick L."/>
            <person name="Huang Y.W."/>
            <person name="Jhaveri J."/>
            <person name="Luo Y."/>
            <person name="Martinez D."/>
            <person name="Ngau W.C."/>
            <person name="Otillar B."/>
            <person name="Poliakov A."/>
            <person name="Porter A."/>
            <person name="Szajkowski L."/>
            <person name="Werner G."/>
            <person name="Zhou K."/>
            <person name="Grigoriev I.V."/>
            <person name="Rokhsar D.S."/>
            <person name="Grossman A.R."/>
        </authorList>
    </citation>
    <scope>NUCLEOTIDE SEQUENCE [LARGE SCALE GENOMIC DNA]</scope>
    <source>
        <strain evidence="4">CC-503</strain>
    </source>
</reference>
<sequence>MRTLRETCVCNAQRGIFLALLVSVIANAKLLEEQVQAILESEAPIGSQPLPAFRVLLLALPYAAHSLPLLRLGQELASRGNAVFFGSTDDYVELPYGKQVDFAALGVTWLPLGAPLHNASQRHEREQWAVEHWDSNNPDNAFRNSTGVLMREFHVVFLNGLAKTHKLGPGSFDVVITDFLTSAGHDYAEYIGAPLVVFNSLSYIAFESRMMAVPPALLMPVMPIMLPYKMDFAAAVQNTLMTLLFEAKPCRTFLDIMDECRALGGLVPGSFRQSLTRRPQPLLLIPAAPGFEPPVALPPHVRVVGGMLFESGPMSDKIREYLESDPGTPVIYVGFGSFVDFPDPTYALILRALGRVPARVLWSLKPKSAPSVMAAIANGTAPANVRVEPWVQQLAVLRHPAVKAVVTHGGFSSVSEIMYVGKPMVAIPGFGDNEHNAWKLQQLGAAVQLSKESPQLEQQLVEAVNKVLTDPSYTAAARRLGLVTRTAPGAPHAAALVEQVAALGSTQHLSSPDNTGVVAAATATLAAVPLVLAALVLVCLARCLGGSGRRRVMKAKPE</sequence>
<organism evidence="3 4">
    <name type="scientific">Chlamydomonas reinhardtii</name>
    <name type="common">Chlamydomonas smithii</name>
    <dbReference type="NCBI Taxonomy" id="3055"/>
    <lineage>
        <taxon>Eukaryota</taxon>
        <taxon>Viridiplantae</taxon>
        <taxon>Chlorophyta</taxon>
        <taxon>core chlorophytes</taxon>
        <taxon>Chlorophyceae</taxon>
        <taxon>CS clade</taxon>
        <taxon>Chlamydomonadales</taxon>
        <taxon>Chlamydomonadaceae</taxon>
        <taxon>Chlamydomonas</taxon>
    </lineage>
</organism>
<keyword evidence="2" id="KW-0812">Transmembrane</keyword>
<keyword evidence="2" id="KW-0472">Membrane</keyword>